<evidence type="ECO:0000313" key="2">
    <source>
        <dbReference type="Proteomes" id="UP000318733"/>
    </source>
</evidence>
<dbReference type="InterPro" id="IPR013431">
    <property type="entry name" value="Delta_60_rpt"/>
</dbReference>
<dbReference type="Proteomes" id="UP000318733">
    <property type="component" value="Unassembled WGS sequence"/>
</dbReference>
<dbReference type="PROSITE" id="PS51257">
    <property type="entry name" value="PROKAR_LIPOPROTEIN"/>
    <property type="match status" value="1"/>
</dbReference>
<dbReference type="SUPFAM" id="SSF81296">
    <property type="entry name" value="E set domains"/>
    <property type="match status" value="1"/>
</dbReference>
<dbReference type="Pfam" id="PF17164">
    <property type="entry name" value="DUF5122"/>
    <property type="match status" value="3"/>
</dbReference>
<evidence type="ECO:0000313" key="1">
    <source>
        <dbReference type="EMBL" id="TSJ43054.1"/>
    </source>
</evidence>
<accession>A0A556MT01</accession>
<gene>
    <name evidence="1" type="ORF">FO440_02360</name>
</gene>
<dbReference type="Gene3D" id="2.60.40.10">
    <property type="entry name" value="Immunoglobulins"/>
    <property type="match status" value="1"/>
</dbReference>
<reference evidence="1 2" key="1">
    <citation type="submission" date="2019-07" db="EMBL/GenBank/DDBJ databases">
        <authorList>
            <person name="Huq M.A."/>
        </authorList>
    </citation>
    <scope>NUCLEOTIDE SEQUENCE [LARGE SCALE GENOMIC DNA]</scope>
    <source>
        <strain evidence="1 2">MAH-19</strain>
    </source>
</reference>
<dbReference type="InterPro" id="IPR014756">
    <property type="entry name" value="Ig_E-set"/>
</dbReference>
<dbReference type="EMBL" id="VLPK01000001">
    <property type="protein sequence ID" value="TSJ43054.1"/>
    <property type="molecule type" value="Genomic_DNA"/>
</dbReference>
<name>A0A556MT01_9SPHI</name>
<organism evidence="1 2">
    <name type="scientific">Mucilaginibacter corticis</name>
    <dbReference type="NCBI Taxonomy" id="2597670"/>
    <lineage>
        <taxon>Bacteria</taxon>
        <taxon>Pseudomonadati</taxon>
        <taxon>Bacteroidota</taxon>
        <taxon>Sphingobacteriia</taxon>
        <taxon>Sphingobacteriales</taxon>
        <taxon>Sphingobacteriaceae</taxon>
        <taxon>Mucilaginibacter</taxon>
    </lineage>
</organism>
<keyword evidence="2" id="KW-1185">Reference proteome</keyword>
<dbReference type="OrthoDB" id="9805017at2"/>
<proteinExistence type="predicted"/>
<sequence>MKLKYTGLLIALAGLLISGCKKQQTSFTNPYSGGKSALSIVTDQQQVPVPASGGAGTVVTITATGLEQYKGKLHFLFNGLDAKIDEITSTGIKVEVPNNASSGVTSFVVDGELVFGPIFSVTGKMNIDPTYENTYGADNAVWKAFPIPLSSNLLILGSFSNYDNKGVVRRINRIARVAVSDGAWDRSFASGAGANNTIYDIAQIGGYFFPVGEFSGYAQQGNMNGITRIFSDGKVDTTQVTTYLKHLAYVPTFNGAVAGGGVRSIYPVGNNKMIITGDFLYYTKRKYDANTYNFKDSTVVDSTYARKIIRLNLNGSLDTTWRFNTKTPGYKNRPGRTPDAANGPMSTIMDKNSNILIYGAFSSFDGTPVSNITRLNSVSGLIDPTFNPGGTGADFVINWMSYNAVQNKYIAVGLFNNYNGTASKYMVQLNYDGSIDNTFKPKAFDGGLPFFVKMLDDGLIIVNGSFKSYGGIMRNGLAVLTPTGDLADNYNNVGGISGQLLDVYDTKTADNKRALLLMGSFYSFDSKPHNNIIRVTFE</sequence>
<comment type="caution">
    <text evidence="1">The sequence shown here is derived from an EMBL/GenBank/DDBJ whole genome shotgun (WGS) entry which is preliminary data.</text>
</comment>
<dbReference type="AlphaFoldDB" id="A0A556MT01"/>
<dbReference type="Gene3D" id="2.80.10.50">
    <property type="match status" value="2"/>
</dbReference>
<dbReference type="InterPro" id="IPR013783">
    <property type="entry name" value="Ig-like_fold"/>
</dbReference>
<protein>
    <submittedName>
        <fullName evidence="1">DUF5008 domain-containing protein</fullName>
    </submittedName>
</protein>
<dbReference type="RefSeq" id="WP_144246619.1">
    <property type="nucleotide sequence ID" value="NZ_VLPK01000001.1"/>
</dbReference>